<comment type="similarity">
    <text evidence="2">Belongs to the SusD family.</text>
</comment>
<dbReference type="eggNOG" id="COG0614">
    <property type="taxonomic scope" value="Bacteria"/>
</dbReference>
<keyword evidence="3 6" id="KW-0732">Signal</keyword>
<dbReference type="GO" id="GO:0009279">
    <property type="term" value="C:cell outer membrane"/>
    <property type="evidence" value="ECO:0007669"/>
    <property type="project" value="UniProtKB-SubCell"/>
</dbReference>
<comment type="subcellular location">
    <subcellularLocation>
        <location evidence="1">Cell outer membrane</location>
    </subcellularLocation>
</comment>
<dbReference type="InterPro" id="IPR033985">
    <property type="entry name" value="SusD-like_N"/>
</dbReference>
<feature type="signal peptide" evidence="6">
    <location>
        <begin position="1"/>
        <end position="23"/>
    </location>
</feature>
<evidence type="ECO:0000256" key="4">
    <source>
        <dbReference type="ARBA" id="ARBA00023136"/>
    </source>
</evidence>
<dbReference type="STRING" id="743722.Sph21_0601"/>
<dbReference type="HOGENOM" id="CLU_015553_0_0_10"/>
<dbReference type="InterPro" id="IPR011990">
    <property type="entry name" value="TPR-like_helical_dom_sf"/>
</dbReference>
<dbReference type="AlphaFoldDB" id="F4C8Z2"/>
<dbReference type="PROSITE" id="PS51257">
    <property type="entry name" value="PROKAR_LIPOPROTEIN"/>
    <property type="match status" value="1"/>
</dbReference>
<evidence type="ECO:0000256" key="1">
    <source>
        <dbReference type="ARBA" id="ARBA00004442"/>
    </source>
</evidence>
<dbReference type="InterPro" id="IPR012944">
    <property type="entry name" value="SusD_RagB_dom"/>
</dbReference>
<organism evidence="9">
    <name type="scientific">Sphingobacterium sp. (strain 21)</name>
    <dbReference type="NCBI Taxonomy" id="743722"/>
    <lineage>
        <taxon>Bacteria</taxon>
        <taxon>Pseudomonadati</taxon>
        <taxon>Bacteroidota</taxon>
        <taxon>Sphingobacteriia</taxon>
        <taxon>Sphingobacteriales</taxon>
        <taxon>Sphingobacteriaceae</taxon>
        <taxon>Sphingobacterium</taxon>
    </lineage>
</organism>
<dbReference type="EMBL" id="CP002584">
    <property type="protein sequence ID" value="ADZ77181.1"/>
    <property type="molecule type" value="Genomic_DNA"/>
</dbReference>
<gene>
    <name evidence="9" type="ordered locus">Sph21_0601</name>
</gene>
<evidence type="ECO:0000313" key="9">
    <source>
        <dbReference type="EMBL" id="ADZ77181.1"/>
    </source>
</evidence>
<evidence type="ECO:0000256" key="5">
    <source>
        <dbReference type="ARBA" id="ARBA00023237"/>
    </source>
</evidence>
<evidence type="ECO:0000256" key="2">
    <source>
        <dbReference type="ARBA" id="ARBA00006275"/>
    </source>
</evidence>
<proteinExistence type="inferred from homology"/>
<evidence type="ECO:0000256" key="6">
    <source>
        <dbReference type="SAM" id="SignalP"/>
    </source>
</evidence>
<name>F4C8Z2_SPHS2</name>
<dbReference type="OrthoDB" id="5694214at2"/>
<feature type="domain" description="SusD-like N-terminal" evidence="8">
    <location>
        <begin position="22"/>
        <end position="210"/>
    </location>
</feature>
<sequence>MKTRYFYTTLLAFSLLTSSCSDFLEQQPDTILTNDQVYSDPNLIKSVLANFYERISYGQRPGGEGYDFTRLDDAIRYDFDQVNQFDRNRWRVYDYELVRNINQFLQGLNETTVMTDTEKAPLIGEARLIRAWYYFNSCRSLGGMPIVGDEVFEYTPGTDVTNLQVPRATESEMYDYIINECHEIADMMSAEKTTNSARANKWTAKMLEARAALYAASLAKYNNQMAAPIKTPGGEVGIAADKANDYYQKALEAAQEVIQQGPYVLQDRKPEDKARNFYEAVCIKDANTEVIWARDYIFPGQTHQFTKDNLPTVLAQDANSSYLSVLLNLVEEFEPINTATPGQGSKFNVGSFDGTPTFYETADALFKERDPRLGGTVIYPGAFFAGTEIVYQAGQLNFENGQWIKKQGNANDRDNQGNLITSQNGPVYNSSLRLVNKTGFGIRKFLDETPQSGTIGRGSEMWEPRFRIAEAYLIAAEAAFELNEGSNAVTVENINAVRTRAGVQPLKTVTFENIVHERRVEFAFEDHRYWDMLRWRRAHTTWAGRGSEAASRRGLWPYRVVAPDNSNNGKWAFQEQDMSFIYPNALSFELRHYYSELDNSWLNNNPKLVKNPYQ</sequence>
<dbReference type="KEGG" id="shg:Sph21_0601"/>
<evidence type="ECO:0000259" key="8">
    <source>
        <dbReference type="Pfam" id="PF14322"/>
    </source>
</evidence>
<dbReference type="PATRIC" id="fig|743722.3.peg.650"/>
<evidence type="ECO:0000259" key="7">
    <source>
        <dbReference type="Pfam" id="PF07980"/>
    </source>
</evidence>
<evidence type="ECO:0000256" key="3">
    <source>
        <dbReference type="ARBA" id="ARBA00022729"/>
    </source>
</evidence>
<feature type="domain" description="RagB/SusD" evidence="7">
    <location>
        <begin position="288"/>
        <end position="613"/>
    </location>
</feature>
<keyword evidence="5" id="KW-0998">Cell outer membrane</keyword>
<dbReference type="SUPFAM" id="SSF48452">
    <property type="entry name" value="TPR-like"/>
    <property type="match status" value="1"/>
</dbReference>
<feature type="chain" id="PRO_5003311927" evidence="6">
    <location>
        <begin position="24"/>
        <end position="614"/>
    </location>
</feature>
<reference evidence="9" key="1">
    <citation type="submission" date="2011-03" db="EMBL/GenBank/DDBJ databases">
        <title>Complete sequence of Sphingobacterium sp. 21.</title>
        <authorList>
            <consortium name="US DOE Joint Genome Institute"/>
            <person name="Lucas S."/>
            <person name="Copeland A."/>
            <person name="Lapidus A."/>
            <person name="Cheng J.-F."/>
            <person name="Goodwin L."/>
            <person name="Pitluck S."/>
            <person name="Davenport K."/>
            <person name="Detter J.C."/>
            <person name="Han C."/>
            <person name="Tapia R."/>
            <person name="Land M."/>
            <person name="Hauser L."/>
            <person name="Kyrpides N."/>
            <person name="Ivanova N."/>
            <person name="Ovchinnikova G."/>
            <person name="Pagani I."/>
            <person name="Siebers A.K."/>
            <person name="Allgaier M."/>
            <person name="Thelen M.P."/>
            <person name="Hugenholtz P."/>
            <person name="Woyke T."/>
        </authorList>
    </citation>
    <scope>NUCLEOTIDE SEQUENCE</scope>
    <source>
        <strain evidence="9">21</strain>
    </source>
</reference>
<keyword evidence="4" id="KW-0472">Membrane</keyword>
<dbReference type="Gene3D" id="1.25.40.390">
    <property type="match status" value="1"/>
</dbReference>
<accession>F4C8Z2</accession>
<dbReference type="Pfam" id="PF14322">
    <property type="entry name" value="SusD-like_3"/>
    <property type="match status" value="1"/>
</dbReference>
<protein>
    <submittedName>
        <fullName evidence="9">RagB/SusD domain-containing protein</fullName>
    </submittedName>
</protein>
<dbReference type="Pfam" id="PF07980">
    <property type="entry name" value="SusD_RagB"/>
    <property type="match status" value="1"/>
</dbReference>